<evidence type="ECO:0000256" key="3">
    <source>
        <dbReference type="ARBA" id="ARBA00023015"/>
    </source>
</evidence>
<evidence type="ECO:0000256" key="1">
    <source>
        <dbReference type="ARBA" id="ARBA00004123"/>
    </source>
</evidence>
<dbReference type="Pfam" id="PF04082">
    <property type="entry name" value="Fungal_trans"/>
    <property type="match status" value="1"/>
</dbReference>
<evidence type="ECO:0000256" key="5">
    <source>
        <dbReference type="ARBA" id="ARBA00023163"/>
    </source>
</evidence>
<dbReference type="GO" id="GO:0008270">
    <property type="term" value="F:zinc ion binding"/>
    <property type="evidence" value="ECO:0007669"/>
    <property type="project" value="InterPro"/>
</dbReference>
<dbReference type="GO" id="GO:0000981">
    <property type="term" value="F:DNA-binding transcription factor activity, RNA polymerase II-specific"/>
    <property type="evidence" value="ECO:0007669"/>
    <property type="project" value="InterPro"/>
</dbReference>
<name>A0A6V8H7N2_TALPI</name>
<dbReference type="PROSITE" id="PS00463">
    <property type="entry name" value="ZN2_CY6_FUNGAL_1"/>
    <property type="match status" value="1"/>
</dbReference>
<dbReference type="AlphaFoldDB" id="A0A6V8H7N2"/>
<dbReference type="Proteomes" id="UP000053095">
    <property type="component" value="Unassembled WGS sequence"/>
</dbReference>
<dbReference type="InterPro" id="IPR051089">
    <property type="entry name" value="prtT"/>
</dbReference>
<proteinExistence type="predicted"/>
<evidence type="ECO:0000313" key="9">
    <source>
        <dbReference type="EMBL" id="GAM36902.1"/>
    </source>
</evidence>
<keyword evidence="10" id="KW-1185">Reference proteome</keyword>
<feature type="compositionally biased region" description="Basic and acidic residues" evidence="7">
    <location>
        <begin position="12"/>
        <end position="23"/>
    </location>
</feature>
<evidence type="ECO:0000256" key="7">
    <source>
        <dbReference type="SAM" id="MobiDB-lite"/>
    </source>
</evidence>
<evidence type="ECO:0000256" key="4">
    <source>
        <dbReference type="ARBA" id="ARBA00023125"/>
    </source>
</evidence>
<dbReference type="Gene3D" id="4.10.240.10">
    <property type="entry name" value="Zn(2)-C6 fungal-type DNA-binding domain"/>
    <property type="match status" value="1"/>
</dbReference>
<dbReference type="InterPro" id="IPR001138">
    <property type="entry name" value="Zn2Cys6_DnaBD"/>
</dbReference>
<dbReference type="Pfam" id="PF00172">
    <property type="entry name" value="Zn_clus"/>
    <property type="match status" value="1"/>
</dbReference>
<protein>
    <recommendedName>
        <fullName evidence="8">Zn(2)-C6 fungal-type domain-containing protein</fullName>
    </recommendedName>
</protein>
<dbReference type="PANTHER" id="PTHR31845">
    <property type="entry name" value="FINGER DOMAIN PROTEIN, PUTATIVE-RELATED"/>
    <property type="match status" value="1"/>
</dbReference>
<dbReference type="PANTHER" id="PTHR31845:SF17">
    <property type="entry name" value="ZN(II)2CYS6 TRANSCRIPTION FACTOR (EUROFUNG)"/>
    <property type="match status" value="1"/>
</dbReference>
<dbReference type="SMART" id="SM00066">
    <property type="entry name" value="GAL4"/>
    <property type="match status" value="1"/>
</dbReference>
<dbReference type="GO" id="GO:0005634">
    <property type="term" value="C:nucleus"/>
    <property type="evidence" value="ECO:0007669"/>
    <property type="project" value="UniProtKB-SubCell"/>
</dbReference>
<dbReference type="EMBL" id="DF933818">
    <property type="protein sequence ID" value="GAM36902.1"/>
    <property type="molecule type" value="Genomic_DNA"/>
</dbReference>
<keyword evidence="2" id="KW-0479">Metal-binding</keyword>
<evidence type="ECO:0000256" key="2">
    <source>
        <dbReference type="ARBA" id="ARBA00022723"/>
    </source>
</evidence>
<evidence type="ECO:0000313" key="10">
    <source>
        <dbReference type="Proteomes" id="UP000053095"/>
    </source>
</evidence>
<dbReference type="CDD" id="cd00067">
    <property type="entry name" value="GAL4"/>
    <property type="match status" value="1"/>
</dbReference>
<dbReference type="InterPro" id="IPR036864">
    <property type="entry name" value="Zn2-C6_fun-type_DNA-bd_sf"/>
</dbReference>
<keyword evidence="4" id="KW-0238">DNA-binding</keyword>
<accession>A0A6V8H7N2</accession>
<dbReference type="InterPro" id="IPR007219">
    <property type="entry name" value="XnlR_reg_dom"/>
</dbReference>
<keyword evidence="6" id="KW-0539">Nucleus</keyword>
<comment type="caution">
    <text evidence="9">The sequence shown here is derived from an EMBL/GenBank/DDBJ whole genome shotgun (WGS) entry which is preliminary data.</text>
</comment>
<dbReference type="CDD" id="cd12148">
    <property type="entry name" value="fungal_TF_MHR"/>
    <property type="match status" value="1"/>
</dbReference>
<dbReference type="PROSITE" id="PS50048">
    <property type="entry name" value="ZN2_CY6_FUNGAL_2"/>
    <property type="match status" value="1"/>
</dbReference>
<keyword evidence="3" id="KW-0805">Transcription regulation</keyword>
<gene>
    <name evidence="9" type="ORF">TCE0_022f06363</name>
</gene>
<dbReference type="SUPFAM" id="SSF57701">
    <property type="entry name" value="Zn2/Cys6 DNA-binding domain"/>
    <property type="match status" value="1"/>
</dbReference>
<dbReference type="GO" id="GO:0000976">
    <property type="term" value="F:transcription cis-regulatory region binding"/>
    <property type="evidence" value="ECO:0007669"/>
    <property type="project" value="TreeGrafter"/>
</dbReference>
<comment type="subcellular location">
    <subcellularLocation>
        <location evidence="1">Nucleus</location>
    </subcellularLocation>
</comment>
<organism evidence="9 10">
    <name type="scientific">Talaromyces pinophilus</name>
    <name type="common">Penicillium pinophilum</name>
    <dbReference type="NCBI Taxonomy" id="128442"/>
    <lineage>
        <taxon>Eukaryota</taxon>
        <taxon>Fungi</taxon>
        <taxon>Dikarya</taxon>
        <taxon>Ascomycota</taxon>
        <taxon>Pezizomycotina</taxon>
        <taxon>Eurotiomycetes</taxon>
        <taxon>Eurotiomycetidae</taxon>
        <taxon>Eurotiales</taxon>
        <taxon>Trichocomaceae</taxon>
        <taxon>Talaromyces</taxon>
        <taxon>Talaromyces sect. Talaromyces</taxon>
    </lineage>
</organism>
<dbReference type="GO" id="GO:0006351">
    <property type="term" value="P:DNA-templated transcription"/>
    <property type="evidence" value="ECO:0007669"/>
    <property type="project" value="InterPro"/>
</dbReference>
<dbReference type="SMART" id="SM00906">
    <property type="entry name" value="Fungal_trans"/>
    <property type="match status" value="1"/>
</dbReference>
<feature type="domain" description="Zn(2)-C6 fungal-type" evidence="8">
    <location>
        <begin position="32"/>
        <end position="64"/>
    </location>
</feature>
<feature type="region of interest" description="Disordered" evidence="7">
    <location>
        <begin position="1"/>
        <end position="23"/>
    </location>
</feature>
<reference evidence="10" key="1">
    <citation type="journal article" date="2015" name="Genome Announc.">
        <title>Draft genome sequence of Talaromyces cellulolyticus strain Y-94, a source of lignocellulosic biomass-degrading enzymes.</title>
        <authorList>
            <person name="Fujii T."/>
            <person name="Koike H."/>
            <person name="Sawayama S."/>
            <person name="Yano S."/>
            <person name="Inoue H."/>
        </authorList>
    </citation>
    <scope>NUCLEOTIDE SEQUENCE [LARGE SCALE GENOMIC DNA]</scope>
    <source>
        <strain evidence="10">Y-94</strain>
    </source>
</reference>
<keyword evidence="5" id="KW-0804">Transcription</keyword>
<evidence type="ECO:0000256" key="6">
    <source>
        <dbReference type="ARBA" id="ARBA00023242"/>
    </source>
</evidence>
<evidence type="ECO:0000259" key="8">
    <source>
        <dbReference type="PROSITE" id="PS50048"/>
    </source>
</evidence>
<sequence length="624" mass="70140">MTERSTPPSPIRELRDAFGDPKPPDISRKITACVACRKQKIKCHMPGSGPPCSRCRKRGLSCTVNRSLQMLLESDTMWKHEMEKKIQALQDEVSRITNHGPVHSQHETPTTIASGIASQDFEALADTNLQHEGQWNIHLNPKSGPGAVPGSYIAQTSTPTSPATPHQDLISKGIISIETAMQYFEKYHQWLDHFVYRILGDHSMVTFDGIRESSPLLIAAVCTIGALHSPSREGDFEACRSEFIALSEKLSFAQTGNIADVRALCIGAFWLPDLSWSLAGAAVRLATELQLHKSFFKALHGDQQHYIRTRLYYHVYACDHHASIPFGRPPMTRECEAIREARKFLSCEYATEDDSRLVSQVCRWSVLSNIYDTFGVDVDRPLSDTEVPSLRKFNLALDNLRAEWIDKFIPNDHVGNYPRKGVGLQYHFAKLYLCSHAFRGAGSQGFQSRSHEVAMEVDEVANRAVLSALSILRSVLADVETQSFLDGLPTYFHIMITFAAVFLIKVSSRPLLYVRLDIQEVKRLVEDTGRTLKRVTSTMHPRHLLVSIAKGIENLLQQFNQIEEQASLATNNAIPETVTQVSEMDVWNGNFAFDPYFLGEYDFYTDPSMDVGLDFSFENVALPE</sequence>